<feature type="compositionally biased region" description="Low complexity" evidence="1">
    <location>
        <begin position="146"/>
        <end position="155"/>
    </location>
</feature>
<feature type="compositionally biased region" description="Low complexity" evidence="1">
    <location>
        <begin position="87"/>
        <end position="102"/>
    </location>
</feature>
<feature type="compositionally biased region" description="Basic and acidic residues" evidence="1">
    <location>
        <begin position="166"/>
        <end position="177"/>
    </location>
</feature>
<comment type="caution">
    <text evidence="2">The sequence shown here is derived from an EMBL/GenBank/DDBJ whole genome shotgun (WGS) entry which is preliminary data.</text>
</comment>
<feature type="compositionally biased region" description="Low complexity" evidence="1">
    <location>
        <begin position="187"/>
        <end position="197"/>
    </location>
</feature>
<feature type="compositionally biased region" description="Basic and acidic residues" evidence="1">
    <location>
        <begin position="212"/>
        <end position="238"/>
    </location>
</feature>
<feature type="compositionally biased region" description="Basic and acidic residues" evidence="1">
    <location>
        <begin position="104"/>
        <end position="114"/>
    </location>
</feature>
<evidence type="ECO:0000313" key="2">
    <source>
        <dbReference type="EMBL" id="MBC9711413.1"/>
    </source>
</evidence>
<feature type="region of interest" description="Disordered" evidence="1">
    <location>
        <begin position="1"/>
        <end position="31"/>
    </location>
</feature>
<evidence type="ECO:0000256" key="1">
    <source>
        <dbReference type="SAM" id="MobiDB-lite"/>
    </source>
</evidence>
<dbReference type="EMBL" id="JACTVJ010000002">
    <property type="protein sequence ID" value="MBC9711413.1"/>
    <property type="molecule type" value="Genomic_DNA"/>
</dbReference>
<accession>A0ABR7SAS1</accession>
<gene>
    <name evidence="2" type="ORF">H9Y04_02355</name>
</gene>
<organism evidence="2 3">
    <name type="scientific">Streptomyces polyasparticus</name>
    <dbReference type="NCBI Taxonomy" id="2767826"/>
    <lineage>
        <taxon>Bacteria</taxon>
        <taxon>Bacillati</taxon>
        <taxon>Actinomycetota</taxon>
        <taxon>Actinomycetes</taxon>
        <taxon>Kitasatosporales</taxon>
        <taxon>Streptomycetaceae</taxon>
        <taxon>Streptomyces</taxon>
    </lineage>
</organism>
<evidence type="ECO:0000313" key="3">
    <source>
        <dbReference type="Proteomes" id="UP000642284"/>
    </source>
</evidence>
<dbReference type="Proteomes" id="UP000642284">
    <property type="component" value="Unassembled WGS sequence"/>
</dbReference>
<sequence length="444" mass="46352">MPADETRLAERAESAPVRKGPRHAAPRKTLLTKLQIPANRALALAAMPTAVFVGMSLVPKPAMADDGEIPFSSGPCVTREDVEAAQEESASPTPSPSASETGAEAEKPEEKPSEEPTPTPSPSASETGADDAADATPQKAADEPAAEPTPSPSESKNPLDPLGVGDKLEEFGEDVKDFFTPGDEETATPSPTPSASEPAEEKPAAEETEEPAAEKPAAEKPADDPVKDAADKVTEGTQDAADKLKADMEKAADKVGAEVEDLDVPSLDEALKDLPLGKDGKPRFPCAEEDPKALAAADLEPGIPALPDYPWILKTSLLTLRGLDYHGVVNVKTASGAVKPVLKFTADNGVDIKDLHQLVTPPGGPTSHIEAAKGSTSTMSDGTVTMYTEKLEGNLFGLIPIEFTPETPPPLNVPFAFFTNVTVTQAGQFGGTLTVPGLKSYITK</sequence>
<evidence type="ECO:0008006" key="4">
    <source>
        <dbReference type="Google" id="ProtNLM"/>
    </source>
</evidence>
<proteinExistence type="predicted"/>
<feature type="compositionally biased region" description="Basic and acidic residues" evidence="1">
    <location>
        <begin position="1"/>
        <end position="13"/>
    </location>
</feature>
<dbReference type="RefSeq" id="WP_187811947.1">
    <property type="nucleotide sequence ID" value="NZ_JACTVJ010000002.1"/>
</dbReference>
<protein>
    <recommendedName>
        <fullName evidence="4">Hydrogenase expression protein HypF</fullName>
    </recommendedName>
</protein>
<name>A0ABR7SAS1_9ACTN</name>
<feature type="region of interest" description="Disordered" evidence="1">
    <location>
        <begin position="61"/>
        <end position="238"/>
    </location>
</feature>
<reference evidence="2 3" key="1">
    <citation type="submission" date="2020-08" db="EMBL/GenBank/DDBJ databases">
        <title>Genemic of Streptomyces polyaspartic.</title>
        <authorList>
            <person name="Liu W."/>
        </authorList>
    </citation>
    <scope>NUCLEOTIDE SEQUENCE [LARGE SCALE GENOMIC DNA]</scope>
    <source>
        <strain evidence="2 3">TRM66268-LWL</strain>
    </source>
</reference>
<keyword evidence="3" id="KW-1185">Reference proteome</keyword>